<keyword evidence="3" id="KW-0812">Transmembrane</keyword>
<keyword evidence="3" id="KW-0472">Membrane</keyword>
<keyword evidence="1" id="KW-0175">Coiled coil</keyword>
<evidence type="ECO:0000256" key="2">
    <source>
        <dbReference type="SAM" id="MobiDB-lite"/>
    </source>
</evidence>
<proteinExistence type="predicted"/>
<feature type="transmembrane region" description="Helical" evidence="3">
    <location>
        <begin position="65"/>
        <end position="83"/>
    </location>
</feature>
<evidence type="ECO:0000256" key="1">
    <source>
        <dbReference type="SAM" id="Coils"/>
    </source>
</evidence>
<dbReference type="Pfam" id="PF04982">
    <property type="entry name" value="TM_HPP"/>
    <property type="match status" value="1"/>
</dbReference>
<evidence type="ECO:0000313" key="6">
    <source>
        <dbReference type="Proteomes" id="UP000703661"/>
    </source>
</evidence>
<dbReference type="InterPro" id="IPR007065">
    <property type="entry name" value="HPP"/>
</dbReference>
<evidence type="ECO:0000259" key="4">
    <source>
        <dbReference type="Pfam" id="PF04982"/>
    </source>
</evidence>
<dbReference type="InterPro" id="IPR058581">
    <property type="entry name" value="TM_HPP"/>
</dbReference>
<feature type="coiled-coil region" evidence="1">
    <location>
        <begin position="339"/>
        <end position="366"/>
    </location>
</feature>
<feature type="transmembrane region" description="Helical" evidence="3">
    <location>
        <begin position="122"/>
        <end position="140"/>
    </location>
</feature>
<evidence type="ECO:0000256" key="3">
    <source>
        <dbReference type="SAM" id="Phobius"/>
    </source>
</evidence>
<gene>
    <name evidence="5" type="ORF">BGZ80_006562</name>
</gene>
<keyword evidence="3" id="KW-1133">Transmembrane helix</keyword>
<dbReference type="EMBL" id="JAAAID010000325">
    <property type="protein sequence ID" value="KAG0018910.1"/>
    <property type="molecule type" value="Genomic_DNA"/>
</dbReference>
<dbReference type="Proteomes" id="UP000703661">
    <property type="component" value="Unassembled WGS sequence"/>
</dbReference>
<feature type="transmembrane region" description="Helical" evidence="3">
    <location>
        <begin position="167"/>
        <end position="188"/>
    </location>
</feature>
<dbReference type="PANTHER" id="PTHR33741:SF5">
    <property type="entry name" value="TRANSMEMBRANE PROTEIN DDB_G0269096-RELATED"/>
    <property type="match status" value="1"/>
</dbReference>
<organism evidence="5 6">
    <name type="scientific">Entomortierella chlamydospora</name>
    <dbReference type="NCBI Taxonomy" id="101097"/>
    <lineage>
        <taxon>Eukaryota</taxon>
        <taxon>Fungi</taxon>
        <taxon>Fungi incertae sedis</taxon>
        <taxon>Mucoromycota</taxon>
        <taxon>Mortierellomycotina</taxon>
        <taxon>Mortierellomycetes</taxon>
        <taxon>Mortierellales</taxon>
        <taxon>Mortierellaceae</taxon>
        <taxon>Entomortierella</taxon>
    </lineage>
</organism>
<evidence type="ECO:0000313" key="5">
    <source>
        <dbReference type="EMBL" id="KAG0018910.1"/>
    </source>
</evidence>
<comment type="caution">
    <text evidence="5">The sequence shown here is derived from an EMBL/GenBank/DDBJ whole genome shotgun (WGS) entry which is preliminary data.</text>
</comment>
<name>A0A9P6T226_9FUNG</name>
<dbReference type="AlphaFoldDB" id="A0A9P6T226"/>
<feature type="compositionally biased region" description="Polar residues" evidence="2">
    <location>
        <begin position="245"/>
        <end position="265"/>
    </location>
</feature>
<dbReference type="OrthoDB" id="2016548at2759"/>
<keyword evidence="6" id="KW-1185">Reference proteome</keyword>
<sequence length="367" mass="40584">MPPPPLKEYANKLKGQRYIPTKYIAAPKPPSRFVILLSSFVGSFAGIAVVSALTYNASFFVDRNVPVMAGSLGASAVLIYGAIDSPLSQPRNVIGGHLMSSLISVSLFKLFNLLSPEMFVKLHWLLCALAVSVSLFLMQLTHTVHPPASATALIAVTGGQTIYDLGYWYVLCPIALGVALMMTIALIVNNIGRRYPLHWWSPKRNKIMLVDQDMSKPIGDFVTEDDDDETDDDRVAQDDTTTTVNGENPVSRNSSLSDLQSTANEPSVPHNHRHSSHPPVTRVQSRVRRDSESQFAVFYGDENEIMSLGRRSSFSPHDLELGHVETHGSHPHSGIATLEERYRRTIQQLKNRVHELESQLAEASKES</sequence>
<dbReference type="PANTHER" id="PTHR33741">
    <property type="entry name" value="TRANSMEMBRANE PROTEIN DDB_G0269096-RELATED"/>
    <property type="match status" value="1"/>
</dbReference>
<feature type="transmembrane region" description="Helical" evidence="3">
    <location>
        <begin position="33"/>
        <end position="53"/>
    </location>
</feature>
<feature type="region of interest" description="Disordered" evidence="2">
    <location>
        <begin position="219"/>
        <end position="288"/>
    </location>
</feature>
<feature type="compositionally biased region" description="Acidic residues" evidence="2">
    <location>
        <begin position="222"/>
        <end position="232"/>
    </location>
</feature>
<accession>A0A9P6T226</accession>
<feature type="transmembrane region" description="Helical" evidence="3">
    <location>
        <begin position="95"/>
        <end position="115"/>
    </location>
</feature>
<reference evidence="5" key="1">
    <citation type="journal article" date="2020" name="Fungal Divers.">
        <title>Resolving the Mortierellaceae phylogeny through synthesis of multi-gene phylogenetics and phylogenomics.</title>
        <authorList>
            <person name="Vandepol N."/>
            <person name="Liber J."/>
            <person name="Desiro A."/>
            <person name="Na H."/>
            <person name="Kennedy M."/>
            <person name="Barry K."/>
            <person name="Grigoriev I.V."/>
            <person name="Miller A.N."/>
            <person name="O'Donnell K."/>
            <person name="Stajich J.E."/>
            <person name="Bonito G."/>
        </authorList>
    </citation>
    <scope>NUCLEOTIDE SEQUENCE</scope>
    <source>
        <strain evidence="5">NRRL 2769</strain>
    </source>
</reference>
<protein>
    <recommendedName>
        <fullName evidence="4">HPP transmembrane region domain-containing protein</fullName>
    </recommendedName>
</protein>
<feature type="domain" description="HPP transmembrane region" evidence="4">
    <location>
        <begin position="31"/>
        <end position="196"/>
    </location>
</feature>